<reference evidence="3 4" key="1">
    <citation type="submission" date="2014-02" db="EMBL/GenBank/DDBJ databases">
        <title>The small core and large imbalanced accessory genome model reveals a collaborative survival strategy of Sorangium cellulosum strains in nature.</title>
        <authorList>
            <person name="Han K."/>
            <person name="Peng R."/>
            <person name="Blom J."/>
            <person name="Li Y.-Z."/>
        </authorList>
    </citation>
    <scope>NUCLEOTIDE SEQUENCE [LARGE SCALE GENOMIC DNA]</scope>
    <source>
        <strain evidence="3 4">So0011-07</strain>
    </source>
</reference>
<evidence type="ECO:0000313" key="3">
    <source>
        <dbReference type="EMBL" id="KYF82611.1"/>
    </source>
</evidence>
<dbReference type="InterPro" id="IPR008988">
    <property type="entry name" value="Transcriptional_repressor_C"/>
</dbReference>
<dbReference type="InterPro" id="IPR007167">
    <property type="entry name" value="Fe-transptr_FeoA-like"/>
</dbReference>
<dbReference type="SUPFAM" id="SSF50037">
    <property type="entry name" value="C-terminal domain of transcriptional repressors"/>
    <property type="match status" value="1"/>
</dbReference>
<sequence>MAAPQREERAATAAGQLAALRAGDPALVVEVSLEADLAGWLEAMGIGPGQTLTVLRRAAFGGPIHVRAGSGGEFAIDAALARSILVAPVTPQGRRA</sequence>
<accession>A0A150RR14</accession>
<dbReference type="InterPro" id="IPR038157">
    <property type="entry name" value="FeoA_core_dom"/>
</dbReference>
<feature type="domain" description="Ferrous iron transporter FeoA-like" evidence="2">
    <location>
        <begin position="15"/>
        <end position="88"/>
    </location>
</feature>
<dbReference type="Gene3D" id="2.30.30.90">
    <property type="match status" value="1"/>
</dbReference>
<proteinExistence type="predicted"/>
<gene>
    <name evidence="3" type="ORF">BE17_47940</name>
</gene>
<evidence type="ECO:0000256" key="1">
    <source>
        <dbReference type="ARBA" id="ARBA00023004"/>
    </source>
</evidence>
<protein>
    <submittedName>
        <fullName evidence="3">Ferrous iron transporter A</fullName>
    </submittedName>
</protein>
<dbReference type="AlphaFoldDB" id="A0A150RR14"/>
<dbReference type="Proteomes" id="UP000075635">
    <property type="component" value="Unassembled WGS sequence"/>
</dbReference>
<organism evidence="3 4">
    <name type="scientific">Sorangium cellulosum</name>
    <name type="common">Polyangium cellulosum</name>
    <dbReference type="NCBI Taxonomy" id="56"/>
    <lineage>
        <taxon>Bacteria</taxon>
        <taxon>Pseudomonadati</taxon>
        <taxon>Myxococcota</taxon>
        <taxon>Polyangia</taxon>
        <taxon>Polyangiales</taxon>
        <taxon>Polyangiaceae</taxon>
        <taxon>Sorangium</taxon>
    </lineage>
</organism>
<dbReference type="GO" id="GO:0046914">
    <property type="term" value="F:transition metal ion binding"/>
    <property type="evidence" value="ECO:0007669"/>
    <property type="project" value="InterPro"/>
</dbReference>
<keyword evidence="1" id="KW-0408">Iron</keyword>
<dbReference type="SMART" id="SM00899">
    <property type="entry name" value="FeoA"/>
    <property type="match status" value="1"/>
</dbReference>
<comment type="caution">
    <text evidence="3">The sequence shown here is derived from an EMBL/GenBank/DDBJ whole genome shotgun (WGS) entry which is preliminary data.</text>
</comment>
<evidence type="ECO:0000313" key="4">
    <source>
        <dbReference type="Proteomes" id="UP000075635"/>
    </source>
</evidence>
<dbReference type="Pfam" id="PF04023">
    <property type="entry name" value="FeoA"/>
    <property type="match status" value="1"/>
</dbReference>
<evidence type="ECO:0000259" key="2">
    <source>
        <dbReference type="SMART" id="SM00899"/>
    </source>
</evidence>
<dbReference type="EMBL" id="JEMB01002225">
    <property type="protein sequence ID" value="KYF82611.1"/>
    <property type="molecule type" value="Genomic_DNA"/>
</dbReference>
<name>A0A150RR14_SORCE</name>